<keyword evidence="3" id="KW-1185">Reference proteome</keyword>
<dbReference type="Proteomes" id="UP000073492">
    <property type="component" value="Unassembled WGS sequence"/>
</dbReference>
<feature type="region of interest" description="Disordered" evidence="1">
    <location>
        <begin position="37"/>
        <end position="124"/>
    </location>
</feature>
<accession>A0A139IAT5</accession>
<dbReference type="AlphaFoldDB" id="A0A139IAT5"/>
<feature type="region of interest" description="Disordered" evidence="1">
    <location>
        <begin position="151"/>
        <end position="185"/>
    </location>
</feature>
<evidence type="ECO:0000256" key="1">
    <source>
        <dbReference type="SAM" id="MobiDB-lite"/>
    </source>
</evidence>
<evidence type="ECO:0000313" key="2">
    <source>
        <dbReference type="EMBL" id="KXT11766.1"/>
    </source>
</evidence>
<evidence type="ECO:0000313" key="3">
    <source>
        <dbReference type="Proteomes" id="UP000073492"/>
    </source>
</evidence>
<comment type="caution">
    <text evidence="2">The sequence shown here is derived from an EMBL/GenBank/DDBJ whole genome shotgun (WGS) entry which is preliminary data.</text>
</comment>
<organism evidence="2 3">
    <name type="scientific">Pseudocercospora musae</name>
    <dbReference type="NCBI Taxonomy" id="113226"/>
    <lineage>
        <taxon>Eukaryota</taxon>
        <taxon>Fungi</taxon>
        <taxon>Dikarya</taxon>
        <taxon>Ascomycota</taxon>
        <taxon>Pezizomycotina</taxon>
        <taxon>Dothideomycetes</taxon>
        <taxon>Dothideomycetidae</taxon>
        <taxon>Mycosphaerellales</taxon>
        <taxon>Mycosphaerellaceae</taxon>
        <taxon>Pseudocercospora</taxon>
    </lineage>
</organism>
<feature type="compositionally biased region" description="Polar residues" evidence="1">
    <location>
        <begin position="38"/>
        <end position="64"/>
    </location>
</feature>
<sequence length="185" mass="20317">MATLFHIPGYAPATRISGEDMMAWRQACFVSNEVRVDPTNNSRAASSSPQGTETSKAYQSPELSSDTDHESTSQASHSAPDDSTDDRAGTDEEATGETTPFPGTKRRRDSEGDTQAGAADEGLRMDAEGGEAVEHVAEDFIRDALHRPMKRMRKRRTHQDRAQIEQEVTISEALHDDEALDGLQR</sequence>
<proteinExistence type="predicted"/>
<protein>
    <submittedName>
        <fullName evidence="2">Uncharacterized protein</fullName>
    </submittedName>
</protein>
<dbReference type="OrthoDB" id="10681306at2759"/>
<dbReference type="EMBL" id="LFZO01000183">
    <property type="protein sequence ID" value="KXT11766.1"/>
    <property type="molecule type" value="Genomic_DNA"/>
</dbReference>
<name>A0A139IAT5_9PEZI</name>
<reference evidence="2 3" key="1">
    <citation type="submission" date="2015-07" db="EMBL/GenBank/DDBJ databases">
        <title>Comparative genomics of the Sigatoka disease complex on banana suggests a link between parallel evolutionary changes in Pseudocercospora fijiensis and Pseudocercospora eumusae and increased virulence on the banana host.</title>
        <authorList>
            <person name="Chang T.-C."/>
            <person name="Salvucci A."/>
            <person name="Crous P.W."/>
            <person name="Stergiopoulos I."/>
        </authorList>
    </citation>
    <scope>NUCLEOTIDE SEQUENCE [LARGE SCALE GENOMIC DNA]</scope>
    <source>
        <strain evidence="2 3">CBS 116634</strain>
    </source>
</reference>
<gene>
    <name evidence="2" type="ORF">AC579_1642</name>
</gene>